<dbReference type="RefSeq" id="WP_055528169.1">
    <property type="nucleotide sequence ID" value="NZ_CP023695.1"/>
</dbReference>
<sequence length="317" mass="32294">MNHRQRTATGLVAAATATSLVIAIAPTASADTLDQRSQKAAAGIERITGTQDLAASSAAQGAAARSVTKTESGAVTVQAPEDATGNVRTTAPDGTVFGLGLSQTKSVEGVRAGSGTIVYPDAADSTDLAVQPTTEGGARTLVTLKDKNAPTEQRFDLQLPAGAHLAANDSGGYDIFQDSGEGSTVLKGTISAPWAKDANGKDVATSYKLEGGTLVQRIDTNGTTAFPVVADPHYTWGIVSGTVYFNKSETRKIALGGGLAATIIASIPAGFTTAAGITVAAITTMANIAQSHKKCLKIKSYGKPGEYSGKQGDGYCR</sequence>
<gene>
    <name evidence="2" type="ORF">CP975_02035</name>
</gene>
<dbReference type="AlphaFoldDB" id="A0A5J6HDE9"/>
<keyword evidence="3" id="KW-1185">Reference proteome</keyword>
<keyword evidence="1" id="KW-0732">Signal</keyword>
<dbReference type="EMBL" id="CP023695">
    <property type="protein sequence ID" value="QEV16443.1"/>
    <property type="molecule type" value="Genomic_DNA"/>
</dbReference>
<dbReference type="KEGG" id="salw:CP975_02035"/>
<reference evidence="2 3" key="1">
    <citation type="submission" date="2017-09" db="EMBL/GenBank/DDBJ databases">
        <authorList>
            <person name="Lee N."/>
            <person name="Cho B.-K."/>
        </authorList>
    </citation>
    <scope>NUCLEOTIDE SEQUENCE [LARGE SCALE GENOMIC DNA]</scope>
    <source>
        <strain evidence="2 3">ATCC 12461</strain>
    </source>
</reference>
<dbReference type="Proteomes" id="UP000326553">
    <property type="component" value="Chromosome"/>
</dbReference>
<proteinExistence type="predicted"/>
<feature type="chain" id="PRO_5023871937" evidence="1">
    <location>
        <begin position="31"/>
        <end position="317"/>
    </location>
</feature>
<feature type="signal peptide" evidence="1">
    <location>
        <begin position="1"/>
        <end position="30"/>
    </location>
</feature>
<name>A0A5J6HDE9_STRAD</name>
<organism evidence="2 3">
    <name type="scientific">Streptomyces alboniger</name>
    <dbReference type="NCBI Taxonomy" id="132473"/>
    <lineage>
        <taxon>Bacteria</taxon>
        <taxon>Bacillati</taxon>
        <taxon>Actinomycetota</taxon>
        <taxon>Actinomycetes</taxon>
        <taxon>Kitasatosporales</taxon>
        <taxon>Streptomycetaceae</taxon>
        <taxon>Streptomyces</taxon>
        <taxon>Streptomyces aurantiacus group</taxon>
    </lineage>
</organism>
<evidence type="ECO:0000313" key="3">
    <source>
        <dbReference type="Proteomes" id="UP000326553"/>
    </source>
</evidence>
<dbReference type="OrthoDB" id="4412570at2"/>
<evidence type="ECO:0000256" key="1">
    <source>
        <dbReference type="SAM" id="SignalP"/>
    </source>
</evidence>
<accession>A0A5J6HDE9</accession>
<evidence type="ECO:0000313" key="2">
    <source>
        <dbReference type="EMBL" id="QEV16443.1"/>
    </source>
</evidence>
<protein>
    <submittedName>
        <fullName evidence="2">Uncharacterized protein</fullName>
    </submittedName>
</protein>